<dbReference type="SUPFAM" id="SSF46774">
    <property type="entry name" value="ARID-like"/>
    <property type="match status" value="1"/>
</dbReference>
<dbReference type="Proteomes" id="UP000734854">
    <property type="component" value="Unassembled WGS sequence"/>
</dbReference>
<protein>
    <submittedName>
        <fullName evidence="1">Uncharacterized protein</fullName>
    </submittedName>
</protein>
<dbReference type="AlphaFoldDB" id="A0A8J5KT51"/>
<dbReference type="EMBL" id="JACMSC010000011">
    <property type="protein sequence ID" value="KAG6499223.1"/>
    <property type="molecule type" value="Genomic_DNA"/>
</dbReference>
<sequence length="190" mass="21033">MHVEYSDVAMVPTIGGKELDLHCLFVEVTSRRGGIEKSFDFSSSLHASELSSSDSAIKVRYLEDETNLVSSAVFFRISEPSKKVKERKTEMSPVGGVGVSLGTVVVYSEACRDKFVFLGHMSHLLFYNQSSDSVIKLVSLRDIELCQSHVEKMRHVATNGCICMFTATCQKPEAKTKGKQDSPLLDVIFT</sequence>
<dbReference type="InterPro" id="IPR036431">
    <property type="entry name" value="ARID_dom_sf"/>
</dbReference>
<name>A0A8J5KT51_ZINOF</name>
<gene>
    <name evidence="1" type="ORF">ZIOFF_038980</name>
</gene>
<proteinExistence type="predicted"/>
<evidence type="ECO:0000313" key="2">
    <source>
        <dbReference type="Proteomes" id="UP000734854"/>
    </source>
</evidence>
<dbReference type="GO" id="GO:0003677">
    <property type="term" value="F:DNA binding"/>
    <property type="evidence" value="ECO:0007669"/>
    <property type="project" value="InterPro"/>
</dbReference>
<keyword evidence="2" id="KW-1185">Reference proteome</keyword>
<comment type="caution">
    <text evidence="1">The sequence shown here is derived from an EMBL/GenBank/DDBJ whole genome shotgun (WGS) entry which is preliminary data.</text>
</comment>
<accession>A0A8J5KT51</accession>
<evidence type="ECO:0000313" key="1">
    <source>
        <dbReference type="EMBL" id="KAG6499223.1"/>
    </source>
</evidence>
<reference evidence="1 2" key="1">
    <citation type="submission" date="2020-08" db="EMBL/GenBank/DDBJ databases">
        <title>Plant Genome Project.</title>
        <authorList>
            <person name="Zhang R.-G."/>
        </authorList>
    </citation>
    <scope>NUCLEOTIDE SEQUENCE [LARGE SCALE GENOMIC DNA]</scope>
    <source>
        <tissue evidence="1">Rhizome</tissue>
    </source>
</reference>
<organism evidence="1 2">
    <name type="scientific">Zingiber officinale</name>
    <name type="common">Ginger</name>
    <name type="synonym">Amomum zingiber</name>
    <dbReference type="NCBI Taxonomy" id="94328"/>
    <lineage>
        <taxon>Eukaryota</taxon>
        <taxon>Viridiplantae</taxon>
        <taxon>Streptophyta</taxon>
        <taxon>Embryophyta</taxon>
        <taxon>Tracheophyta</taxon>
        <taxon>Spermatophyta</taxon>
        <taxon>Magnoliopsida</taxon>
        <taxon>Liliopsida</taxon>
        <taxon>Zingiberales</taxon>
        <taxon>Zingiberaceae</taxon>
        <taxon>Zingiber</taxon>
    </lineage>
</organism>